<keyword evidence="2" id="KW-0472">Membrane</keyword>
<dbReference type="InterPro" id="IPR032364">
    <property type="entry name" value="GramPos_pilinD1_N"/>
</dbReference>
<reference evidence="4" key="1">
    <citation type="journal article" date="2021" name="PeerJ">
        <title>Extensive microbial diversity within the chicken gut microbiome revealed by metagenomics and culture.</title>
        <authorList>
            <person name="Gilroy R."/>
            <person name="Ravi A."/>
            <person name="Getino M."/>
            <person name="Pursley I."/>
            <person name="Horton D.L."/>
            <person name="Alikhan N.F."/>
            <person name="Baker D."/>
            <person name="Gharbi K."/>
            <person name="Hall N."/>
            <person name="Watson M."/>
            <person name="Adriaenssens E.M."/>
            <person name="Foster-Nyarko E."/>
            <person name="Jarju S."/>
            <person name="Secka A."/>
            <person name="Antonio M."/>
            <person name="Oren A."/>
            <person name="Chaudhuri R.R."/>
            <person name="La Ragione R."/>
            <person name="Hildebrand F."/>
            <person name="Pallen M.J."/>
        </authorList>
    </citation>
    <scope>NUCLEOTIDE SEQUENCE</scope>
    <source>
        <strain evidence="4">ChiHjej13B12-14962</strain>
    </source>
</reference>
<keyword evidence="2" id="KW-0812">Transmembrane</keyword>
<feature type="domain" description="Gram-positive pilin subunit D1 N-terminal" evidence="3">
    <location>
        <begin position="6"/>
        <end position="66"/>
    </location>
</feature>
<feature type="region of interest" description="Disordered" evidence="1">
    <location>
        <begin position="328"/>
        <end position="364"/>
    </location>
</feature>
<comment type="caution">
    <text evidence="4">The sequence shown here is derived from an EMBL/GenBank/DDBJ whole genome shotgun (WGS) entry which is preliminary data.</text>
</comment>
<reference evidence="4" key="2">
    <citation type="submission" date="2021-09" db="EMBL/GenBank/DDBJ databases">
        <authorList>
            <person name="Gilroy R."/>
        </authorList>
    </citation>
    <scope>NUCLEOTIDE SEQUENCE</scope>
    <source>
        <strain evidence="4">ChiHjej13B12-14962</strain>
    </source>
</reference>
<dbReference type="EMBL" id="DYXC01000107">
    <property type="protein sequence ID" value="HJF15076.1"/>
    <property type="molecule type" value="Genomic_DNA"/>
</dbReference>
<dbReference type="InterPro" id="IPR048052">
    <property type="entry name" value="FM1-like"/>
</dbReference>
<sequence length="402" mass="43355">REPTRTGITNAQGKLTMGLLDTGLYVVEETRTPAGVVPTDPFLVLLPMRHPTNSGWLETVHVYPKNAPVDVSLSVVDENAVQIGDDITWQISASIPQQTSLDRYQLLNLLGAGVKLSQRLDMNVSVSTGARLVPDTDYTVRSRNVDGQEGFEITFTATGRAKLVQARQTNPSAHLQVTYNAPVTSSGEHTNEVQLTVNNAQIVSDTATTKFGDLQVLVHERNNPQNLIAGVVFQLYGSADDALRGHNPLTINGADQWTTKADGSLRINGLRLSGFVNGLVRDSSDPLFDFYYIQPQSFPTPWVGATDPTEVELTSALEVYELTLEAEHPLDTSPPGIDDDHLKEPDSDDDQHAGIIPGDNSQDTTGLASTGARIVGLILAALAFLAAGIYAVRRRHTVNGGA</sequence>
<evidence type="ECO:0000313" key="5">
    <source>
        <dbReference type="Proteomes" id="UP000703315"/>
    </source>
</evidence>
<evidence type="ECO:0000313" key="4">
    <source>
        <dbReference type="EMBL" id="HJF15076.1"/>
    </source>
</evidence>
<dbReference type="GO" id="GO:0005975">
    <property type="term" value="P:carbohydrate metabolic process"/>
    <property type="evidence" value="ECO:0007669"/>
    <property type="project" value="UniProtKB-ARBA"/>
</dbReference>
<proteinExistence type="predicted"/>
<protein>
    <submittedName>
        <fullName evidence="4">SpaH/EbpB family LPXTG-anchored major pilin</fullName>
    </submittedName>
</protein>
<feature type="transmembrane region" description="Helical" evidence="2">
    <location>
        <begin position="374"/>
        <end position="392"/>
    </location>
</feature>
<keyword evidence="2" id="KW-1133">Transmembrane helix</keyword>
<accession>A0A921FP11</accession>
<dbReference type="Proteomes" id="UP000703315">
    <property type="component" value="Unassembled WGS sequence"/>
</dbReference>
<dbReference type="Gene3D" id="2.60.40.740">
    <property type="match status" value="1"/>
</dbReference>
<dbReference type="NCBIfam" id="NF033902">
    <property type="entry name" value="iso_D2_wall_anc"/>
    <property type="match status" value="1"/>
</dbReference>
<evidence type="ECO:0000256" key="2">
    <source>
        <dbReference type="SAM" id="Phobius"/>
    </source>
</evidence>
<evidence type="ECO:0000256" key="1">
    <source>
        <dbReference type="SAM" id="MobiDB-lite"/>
    </source>
</evidence>
<dbReference type="AlphaFoldDB" id="A0A921FP11"/>
<dbReference type="NCBIfam" id="TIGR04226">
    <property type="entry name" value="RrgB_K2N_iso_D2"/>
    <property type="match status" value="1"/>
</dbReference>
<organism evidence="4 5">
    <name type="scientific">Enteractinococcus helveticum</name>
    <dbReference type="NCBI Taxonomy" id="1837282"/>
    <lineage>
        <taxon>Bacteria</taxon>
        <taxon>Bacillati</taxon>
        <taxon>Actinomycetota</taxon>
        <taxon>Actinomycetes</taxon>
        <taxon>Micrococcales</taxon>
        <taxon>Micrococcaceae</taxon>
    </lineage>
</organism>
<dbReference type="InterPro" id="IPR026466">
    <property type="entry name" value="Fim_isopep_form_D2_dom"/>
</dbReference>
<feature type="non-terminal residue" evidence="4">
    <location>
        <position position="1"/>
    </location>
</feature>
<name>A0A921FP11_9MICC</name>
<dbReference type="InterPro" id="IPR013783">
    <property type="entry name" value="Ig-like_fold"/>
</dbReference>
<dbReference type="Pfam" id="PF16555">
    <property type="entry name" value="GramPos_pilinD1"/>
    <property type="match status" value="1"/>
</dbReference>
<evidence type="ECO:0000259" key="3">
    <source>
        <dbReference type="Pfam" id="PF16555"/>
    </source>
</evidence>
<gene>
    <name evidence="4" type="ORF">K8V32_09795</name>
</gene>
<dbReference type="Gene3D" id="2.60.40.10">
    <property type="entry name" value="Immunoglobulins"/>
    <property type="match status" value="2"/>
</dbReference>
<dbReference type="RefSeq" id="WP_303906513.1">
    <property type="nucleotide sequence ID" value="NZ_DYXC01000107.1"/>
</dbReference>